<dbReference type="Proteomes" id="UP001055940">
    <property type="component" value="Chromosome"/>
</dbReference>
<gene>
    <name evidence="4" type="ORF">NE857_13590</name>
</gene>
<dbReference type="RefSeq" id="WP_254421321.1">
    <property type="nucleotide sequence ID" value="NZ_BAAAJB010000031.1"/>
</dbReference>
<keyword evidence="5" id="KW-1185">Reference proteome</keyword>
<proteinExistence type="predicted"/>
<feature type="transmembrane region" description="Helical" evidence="2">
    <location>
        <begin position="167"/>
        <end position="193"/>
    </location>
</feature>
<dbReference type="Pfam" id="PF07331">
    <property type="entry name" value="TctB"/>
    <property type="match status" value="1"/>
</dbReference>
<feature type="region of interest" description="Disordered" evidence="1">
    <location>
        <begin position="103"/>
        <end position="155"/>
    </location>
</feature>
<evidence type="ECO:0000256" key="1">
    <source>
        <dbReference type="SAM" id="MobiDB-lite"/>
    </source>
</evidence>
<evidence type="ECO:0000313" key="5">
    <source>
        <dbReference type="Proteomes" id="UP001055940"/>
    </source>
</evidence>
<evidence type="ECO:0000256" key="2">
    <source>
        <dbReference type="SAM" id="Phobius"/>
    </source>
</evidence>
<keyword evidence="2" id="KW-1133">Transmembrane helix</keyword>
<protein>
    <submittedName>
        <fullName evidence="4">Tripartite tricarboxylate transporter TctB family protein</fullName>
    </submittedName>
</protein>
<keyword evidence="2" id="KW-0472">Membrane</keyword>
<dbReference type="EMBL" id="CP099837">
    <property type="protein sequence ID" value="USY22549.1"/>
    <property type="molecule type" value="Genomic_DNA"/>
</dbReference>
<name>A0ABY5DDY3_9ACTN</name>
<feature type="domain" description="DUF1468" evidence="3">
    <location>
        <begin position="167"/>
        <end position="231"/>
    </location>
</feature>
<keyword evidence="2" id="KW-0812">Transmembrane</keyword>
<feature type="transmembrane region" description="Helical" evidence="2">
    <location>
        <begin position="205"/>
        <end position="230"/>
    </location>
</feature>
<feature type="compositionally biased region" description="Low complexity" evidence="1">
    <location>
        <begin position="1"/>
        <end position="16"/>
    </location>
</feature>
<feature type="transmembrane region" description="Helical" evidence="2">
    <location>
        <begin position="78"/>
        <end position="95"/>
    </location>
</feature>
<reference evidence="4" key="1">
    <citation type="submission" date="2022-06" db="EMBL/GenBank/DDBJ databases">
        <authorList>
            <person name="Ping M."/>
        </authorList>
    </citation>
    <scope>NUCLEOTIDE SEQUENCE</scope>
    <source>
        <strain evidence="4">JCM11759T</strain>
    </source>
</reference>
<feature type="compositionally biased region" description="Polar residues" evidence="1">
    <location>
        <begin position="106"/>
        <end position="124"/>
    </location>
</feature>
<evidence type="ECO:0000259" key="3">
    <source>
        <dbReference type="Pfam" id="PF07331"/>
    </source>
</evidence>
<feature type="transmembrane region" description="Helical" evidence="2">
    <location>
        <begin position="45"/>
        <end position="63"/>
    </location>
</feature>
<feature type="region of interest" description="Disordered" evidence="1">
    <location>
        <begin position="1"/>
        <end position="29"/>
    </location>
</feature>
<dbReference type="InterPro" id="IPR009936">
    <property type="entry name" value="DUF1468"/>
</dbReference>
<organism evidence="4 5">
    <name type="scientific">Nocardiopsis exhalans</name>
    <dbReference type="NCBI Taxonomy" id="163604"/>
    <lineage>
        <taxon>Bacteria</taxon>
        <taxon>Bacillati</taxon>
        <taxon>Actinomycetota</taxon>
        <taxon>Actinomycetes</taxon>
        <taxon>Streptosporangiales</taxon>
        <taxon>Nocardiopsidaceae</taxon>
        <taxon>Nocardiopsis</taxon>
    </lineage>
</organism>
<evidence type="ECO:0000313" key="4">
    <source>
        <dbReference type="EMBL" id="USY22549.1"/>
    </source>
</evidence>
<sequence length="237" mass="24729">MSNETTARSGGASEEGAAGRRPRRTRGPAAAVPAERAFVFSPRTLGAAIGLFAVGYLVLAFQMPDYTAVSVPVQPSTLPRWLGVVLLVLAVLLFFQRAPVREAPSETGSGTAESTAPGSETDSATGEGADSRPDQPETLEPAETPGPAGEAGTRLGRLNDSRLETGLFVGALCLYVALFEPLGFILSTALYLGSMTWYLGYRRHLATATVALGLPFALYAGMTWGLGVALPSGPLPF</sequence>
<accession>A0ABY5DDY3</accession>